<proteinExistence type="predicted"/>
<organism evidence="2 3">
    <name type="scientific">Caerostris extrusa</name>
    <name type="common">Bark spider</name>
    <name type="synonym">Caerostris bankana</name>
    <dbReference type="NCBI Taxonomy" id="172846"/>
    <lineage>
        <taxon>Eukaryota</taxon>
        <taxon>Metazoa</taxon>
        <taxon>Ecdysozoa</taxon>
        <taxon>Arthropoda</taxon>
        <taxon>Chelicerata</taxon>
        <taxon>Arachnida</taxon>
        <taxon>Araneae</taxon>
        <taxon>Araneomorphae</taxon>
        <taxon>Entelegynae</taxon>
        <taxon>Araneoidea</taxon>
        <taxon>Araneidae</taxon>
        <taxon>Caerostris</taxon>
    </lineage>
</organism>
<dbReference type="Proteomes" id="UP001054945">
    <property type="component" value="Unassembled WGS sequence"/>
</dbReference>
<evidence type="ECO:0000313" key="2">
    <source>
        <dbReference type="EMBL" id="GIZ03603.1"/>
    </source>
</evidence>
<accession>A0AAV4Y940</accession>
<comment type="caution">
    <text evidence="2">The sequence shown here is derived from an EMBL/GenBank/DDBJ whole genome shotgun (WGS) entry which is preliminary data.</text>
</comment>
<feature type="compositionally biased region" description="Basic and acidic residues" evidence="1">
    <location>
        <begin position="10"/>
        <end position="21"/>
    </location>
</feature>
<evidence type="ECO:0000256" key="1">
    <source>
        <dbReference type="SAM" id="MobiDB-lite"/>
    </source>
</evidence>
<reference evidence="2 3" key="1">
    <citation type="submission" date="2021-06" db="EMBL/GenBank/DDBJ databases">
        <title>Caerostris extrusa draft genome.</title>
        <authorList>
            <person name="Kono N."/>
            <person name="Arakawa K."/>
        </authorList>
    </citation>
    <scope>NUCLEOTIDE SEQUENCE [LARGE SCALE GENOMIC DNA]</scope>
</reference>
<feature type="region of interest" description="Disordered" evidence="1">
    <location>
        <begin position="1"/>
        <end position="72"/>
    </location>
</feature>
<protein>
    <submittedName>
        <fullName evidence="2">Uncharacterized protein</fullName>
    </submittedName>
</protein>
<dbReference type="AlphaFoldDB" id="A0AAV4Y940"/>
<name>A0AAV4Y940_CAEEX</name>
<feature type="compositionally biased region" description="Low complexity" evidence="1">
    <location>
        <begin position="45"/>
        <end position="57"/>
    </location>
</feature>
<keyword evidence="3" id="KW-1185">Reference proteome</keyword>
<sequence>MDTAAVSRIARKENPLRHEAMQQDGDGELVQGAGGRVRRGGRPGAGLLRGLRLPTGGAASGPSDVSGPLLRGGTRHTVALGVTVIVRIGVD</sequence>
<evidence type="ECO:0000313" key="3">
    <source>
        <dbReference type="Proteomes" id="UP001054945"/>
    </source>
</evidence>
<dbReference type="EMBL" id="BPLR01001628">
    <property type="protein sequence ID" value="GIZ03603.1"/>
    <property type="molecule type" value="Genomic_DNA"/>
</dbReference>
<gene>
    <name evidence="2" type="ORF">CEXT_601121</name>
</gene>